<dbReference type="Proteomes" id="UP000252586">
    <property type="component" value="Unassembled WGS sequence"/>
</dbReference>
<comment type="caution">
    <text evidence="3">The sequence shown here is derived from an EMBL/GenBank/DDBJ whole genome shotgun (WGS) entry which is preliminary data.</text>
</comment>
<keyword evidence="2" id="KW-0732">Signal</keyword>
<keyword evidence="4" id="KW-1185">Reference proteome</keyword>
<accession>A0A366DXD3</accession>
<name>A0A366DXD3_9NOCA</name>
<evidence type="ECO:0000313" key="4">
    <source>
        <dbReference type="Proteomes" id="UP000252586"/>
    </source>
</evidence>
<gene>
    <name evidence="3" type="ORF">DFR74_102364</name>
</gene>
<feature type="region of interest" description="Disordered" evidence="1">
    <location>
        <begin position="30"/>
        <end position="54"/>
    </location>
</feature>
<evidence type="ECO:0008006" key="5">
    <source>
        <dbReference type="Google" id="ProtNLM"/>
    </source>
</evidence>
<evidence type="ECO:0000256" key="2">
    <source>
        <dbReference type="SAM" id="SignalP"/>
    </source>
</evidence>
<feature type="signal peptide" evidence="2">
    <location>
        <begin position="1"/>
        <end position="31"/>
    </location>
</feature>
<reference evidence="3 4" key="1">
    <citation type="submission" date="2018-06" db="EMBL/GenBank/DDBJ databases">
        <title>Genomic Encyclopedia of Type Strains, Phase IV (KMG-IV): sequencing the most valuable type-strain genomes for metagenomic binning, comparative biology and taxonomic classification.</title>
        <authorList>
            <person name="Goeker M."/>
        </authorList>
    </citation>
    <scope>NUCLEOTIDE SEQUENCE [LARGE SCALE GENOMIC DNA]</scope>
    <source>
        <strain evidence="3 4">DSM 44599</strain>
    </source>
</reference>
<dbReference type="EMBL" id="QNRE01000002">
    <property type="protein sequence ID" value="RBO93944.1"/>
    <property type="molecule type" value="Genomic_DNA"/>
</dbReference>
<proteinExistence type="predicted"/>
<sequence length="266" mass="27857">MRADDDGPMKTPIAQRALVLAAAALAVSAPAAHGETAPHPTPHGPQAPADHAEGPANLDALAATVRPDRGTVAGVTVEFDRTSRTESGEKPSPATQFVFLFDRSIHLNPEAFPVCAREVIAADGIGACPPGSKVGEGHAEIYSQGEADVFVFNTIHADGGRGVLITIPATGAILANTFEPVAAPYDGEYAWGSDEILPSALPPSQRSATTRFRVSFGATHTDARGTHSFVESHALPGQQLRFGLWSRFVSGQTIVPTATTTRPLPW</sequence>
<feature type="chain" id="PRO_5017016304" description="MspA protein" evidence="2">
    <location>
        <begin position="32"/>
        <end position="266"/>
    </location>
</feature>
<dbReference type="AlphaFoldDB" id="A0A366DXD3"/>
<evidence type="ECO:0000256" key="1">
    <source>
        <dbReference type="SAM" id="MobiDB-lite"/>
    </source>
</evidence>
<protein>
    <recommendedName>
        <fullName evidence="5">MspA protein</fullName>
    </recommendedName>
</protein>
<organism evidence="3 4">
    <name type="scientific">Nocardia puris</name>
    <dbReference type="NCBI Taxonomy" id="208602"/>
    <lineage>
        <taxon>Bacteria</taxon>
        <taxon>Bacillati</taxon>
        <taxon>Actinomycetota</taxon>
        <taxon>Actinomycetes</taxon>
        <taxon>Mycobacteriales</taxon>
        <taxon>Nocardiaceae</taxon>
        <taxon>Nocardia</taxon>
    </lineage>
</organism>
<evidence type="ECO:0000313" key="3">
    <source>
        <dbReference type="EMBL" id="RBO93944.1"/>
    </source>
</evidence>